<reference evidence="4" key="1">
    <citation type="submission" date="2022-10" db="EMBL/GenBank/DDBJ databases">
        <title>Whole-Genome Sequencing of Brachybacterium huguangmaarense BRM-3, Isolated from Betula schmidtii.</title>
        <authorList>
            <person name="Haam D."/>
        </authorList>
    </citation>
    <scope>NUCLEOTIDE SEQUENCE</scope>
    <source>
        <strain evidence="4">BRM-3</strain>
    </source>
</reference>
<dbReference type="Pfam" id="PF03334">
    <property type="entry name" value="PhaG_MnhG_YufB"/>
    <property type="match status" value="1"/>
</dbReference>
<dbReference type="RefSeq" id="WP_263595264.1">
    <property type="nucleotide sequence ID" value="NZ_CP107020.1"/>
</dbReference>
<feature type="transmembrane region" description="Helical" evidence="3">
    <location>
        <begin position="47"/>
        <end position="73"/>
    </location>
</feature>
<dbReference type="EMBL" id="CP107020">
    <property type="protein sequence ID" value="UYG18060.1"/>
    <property type="molecule type" value="Genomic_DNA"/>
</dbReference>
<organism evidence="4 5">
    <name type="scientific">Brachybacterium huguangmaarense</name>
    <dbReference type="NCBI Taxonomy" id="1652028"/>
    <lineage>
        <taxon>Bacteria</taxon>
        <taxon>Bacillati</taxon>
        <taxon>Actinomycetota</taxon>
        <taxon>Actinomycetes</taxon>
        <taxon>Micrococcales</taxon>
        <taxon>Dermabacteraceae</taxon>
        <taxon>Brachybacterium</taxon>
    </lineage>
</organism>
<feature type="compositionally biased region" description="Acidic residues" evidence="2">
    <location>
        <begin position="215"/>
        <end position="231"/>
    </location>
</feature>
<feature type="transmembrane region" description="Helical" evidence="3">
    <location>
        <begin position="6"/>
        <end position="26"/>
    </location>
</feature>
<dbReference type="PANTHER" id="PTHR34703:SF1">
    <property type="entry name" value="ANTIPORTER SUBUNIT MNHG2-RELATED"/>
    <property type="match status" value="1"/>
</dbReference>
<keyword evidence="5" id="KW-1185">Reference proteome</keyword>
<proteinExistence type="inferred from homology"/>
<protein>
    <submittedName>
        <fullName evidence="4">Monovalent cation/H(+) antiporter subunit G</fullName>
    </submittedName>
</protein>
<evidence type="ECO:0000256" key="2">
    <source>
        <dbReference type="SAM" id="MobiDB-lite"/>
    </source>
</evidence>
<evidence type="ECO:0000313" key="5">
    <source>
        <dbReference type="Proteomes" id="UP001164305"/>
    </source>
</evidence>
<evidence type="ECO:0000256" key="1">
    <source>
        <dbReference type="ARBA" id="ARBA00008404"/>
    </source>
</evidence>
<keyword evidence="3" id="KW-0472">Membrane</keyword>
<feature type="region of interest" description="Disordered" evidence="2">
    <location>
        <begin position="157"/>
        <end position="231"/>
    </location>
</feature>
<feature type="compositionally biased region" description="Acidic residues" evidence="2">
    <location>
        <begin position="175"/>
        <end position="185"/>
    </location>
</feature>
<feature type="compositionally biased region" description="Basic and acidic residues" evidence="2">
    <location>
        <begin position="186"/>
        <end position="200"/>
    </location>
</feature>
<dbReference type="Proteomes" id="UP001164305">
    <property type="component" value="Chromosome"/>
</dbReference>
<dbReference type="PANTHER" id="PTHR34703">
    <property type="entry name" value="ANTIPORTER SUBUNIT MNHG2-RELATED"/>
    <property type="match status" value="1"/>
</dbReference>
<gene>
    <name evidence="4" type="primary">mnhG</name>
    <name evidence="4" type="ORF">BRM3_06515</name>
</gene>
<comment type="similarity">
    <text evidence="1">Belongs to the CPA3 antiporters (TC 2.A.63) subunit G family.</text>
</comment>
<name>A0ABY6G4P7_9MICO</name>
<evidence type="ECO:0000313" key="4">
    <source>
        <dbReference type="EMBL" id="UYG18060.1"/>
    </source>
</evidence>
<sequence length="231" mass="24937">MTAAEIVALVLMLLGALQTLIAAIGLQRFPEVLTRMHAASKPQTVGLILIMLGVAVALGSVAGVALALLVVLAQMVTVPVSSTMVARAAFRRGFARGGRYVTDELTPRLARSLDEDDDEDGFIDEDALAKVDENFHGDTERFPTNVVAAHDRSDLSRISNWDEEESEPLSRGDEMDIDADDLLDPEDARAAEEEAERAAAEDDLSEDLTGQEVPSGDDDAHEPDPDEMPQR</sequence>
<dbReference type="NCBIfam" id="TIGR01300">
    <property type="entry name" value="CPA3_mnhG_phaG"/>
    <property type="match status" value="1"/>
</dbReference>
<accession>A0ABY6G4P7</accession>
<evidence type="ECO:0000256" key="3">
    <source>
        <dbReference type="SAM" id="Phobius"/>
    </source>
</evidence>
<keyword evidence="3" id="KW-0812">Transmembrane</keyword>
<keyword evidence="3" id="KW-1133">Transmembrane helix</keyword>
<dbReference type="InterPro" id="IPR005133">
    <property type="entry name" value="PhaG_MnhG_YufB"/>
</dbReference>